<sequence length="239" mass="26467">MDSQFLFVLMSSLILGFRHGVDWDHIAAITDLAGIETRSKQGMFLAFMYTLGHGSVILILGIIAVGLSEQIPSWLDSIMERFVAVTLIVLGLVMFITIIRQWNGFELKSRWTLVMDGFRQLKRFIFSKVLKKDTVSITSMNKTMGRSGAFVVGIIHGFGAETPTQIMLISTAAGMKSMFFGSSVVFSFVIGLMISTSLIAVLTVIGFMKSRLHLSVYRFMGFLTAAYSFSLGVIIFLKA</sequence>
<feature type="transmembrane region" description="Helical" evidence="7">
    <location>
        <begin position="219"/>
        <end position="237"/>
    </location>
</feature>
<feature type="transmembrane region" description="Helical" evidence="7">
    <location>
        <begin position="44"/>
        <end position="67"/>
    </location>
</feature>
<evidence type="ECO:0000256" key="1">
    <source>
        <dbReference type="ARBA" id="ARBA00004127"/>
    </source>
</evidence>
<keyword evidence="3" id="KW-0533">Nickel</keyword>
<protein>
    <recommendedName>
        <fullName evidence="7">Nickel/cobalt efflux system</fullName>
    </recommendedName>
</protein>
<reference evidence="8" key="1">
    <citation type="submission" date="2023-12" db="EMBL/GenBank/DDBJ databases">
        <title>Fervidustalea candida gen. nov., sp. nov., a novel member of the family Paenibacillaceae isolated from a geothermal area.</title>
        <authorList>
            <person name="Li W.-J."/>
            <person name="Jiao J.-Y."/>
            <person name="Chen Y."/>
        </authorList>
    </citation>
    <scope>NUCLEOTIDE SEQUENCE</scope>
    <source>
        <strain evidence="8">SYSU GA230002</strain>
    </source>
</reference>
<name>A0ABU5ZHS3_9BACL</name>
<accession>A0ABU5ZHS3</accession>
<dbReference type="RefSeq" id="WP_371754176.1">
    <property type="nucleotide sequence ID" value="NZ_JAYJLD010000013.1"/>
</dbReference>
<dbReference type="Proteomes" id="UP001310386">
    <property type="component" value="Unassembled WGS sequence"/>
</dbReference>
<keyword evidence="5 7" id="KW-1133">Transmembrane helix</keyword>
<dbReference type="InterPro" id="IPR011541">
    <property type="entry name" value="Ni/Co_transpt_high_affinity"/>
</dbReference>
<proteinExistence type="inferred from homology"/>
<feature type="transmembrane region" description="Helical" evidence="7">
    <location>
        <begin position="79"/>
        <end position="99"/>
    </location>
</feature>
<organism evidence="8 9">
    <name type="scientific">Ferviditalea candida</name>
    <dbReference type="NCBI Taxonomy" id="3108399"/>
    <lineage>
        <taxon>Bacteria</taxon>
        <taxon>Bacillati</taxon>
        <taxon>Bacillota</taxon>
        <taxon>Bacilli</taxon>
        <taxon>Bacillales</taxon>
        <taxon>Paenibacillaceae</taxon>
        <taxon>Ferviditalea</taxon>
    </lineage>
</organism>
<keyword evidence="9" id="KW-1185">Reference proteome</keyword>
<keyword evidence="2 7" id="KW-0813">Transport</keyword>
<evidence type="ECO:0000256" key="4">
    <source>
        <dbReference type="ARBA" id="ARBA00022692"/>
    </source>
</evidence>
<evidence type="ECO:0000313" key="8">
    <source>
        <dbReference type="EMBL" id="MEB3102055.1"/>
    </source>
</evidence>
<comment type="subcellular location">
    <subcellularLocation>
        <location evidence="7">Cell membrane</location>
        <topology evidence="7">Multi-pass membrane protein</topology>
    </subcellularLocation>
    <subcellularLocation>
        <location evidence="1">Endomembrane system</location>
        <topology evidence="1">Multi-pass membrane protein</topology>
    </subcellularLocation>
</comment>
<evidence type="ECO:0000256" key="3">
    <source>
        <dbReference type="ARBA" id="ARBA00022596"/>
    </source>
</evidence>
<comment type="caution">
    <text evidence="7">Lacks conserved residue(s) required for the propagation of feature annotation.</text>
</comment>
<evidence type="ECO:0000313" key="9">
    <source>
        <dbReference type="Proteomes" id="UP001310386"/>
    </source>
</evidence>
<feature type="transmembrane region" description="Helical" evidence="7">
    <location>
        <begin position="184"/>
        <end position="207"/>
    </location>
</feature>
<comment type="caution">
    <text evidence="8">The sequence shown here is derived from an EMBL/GenBank/DDBJ whole genome shotgun (WGS) entry which is preliminary data.</text>
</comment>
<keyword evidence="4 7" id="KW-0812">Transmembrane</keyword>
<comment type="similarity">
    <text evidence="7">Belongs to the NiCoT transporter (TC 2.A.52) family.</text>
</comment>
<keyword evidence="6 7" id="KW-0472">Membrane</keyword>
<evidence type="ECO:0000256" key="7">
    <source>
        <dbReference type="RuleBase" id="RU362101"/>
    </source>
</evidence>
<dbReference type="Pfam" id="PF03824">
    <property type="entry name" value="NicO"/>
    <property type="match status" value="1"/>
</dbReference>
<dbReference type="EMBL" id="JAYJLD010000013">
    <property type="protein sequence ID" value="MEB3102055.1"/>
    <property type="molecule type" value="Genomic_DNA"/>
</dbReference>
<evidence type="ECO:0000256" key="5">
    <source>
        <dbReference type="ARBA" id="ARBA00022989"/>
    </source>
</evidence>
<evidence type="ECO:0000256" key="2">
    <source>
        <dbReference type="ARBA" id="ARBA00022448"/>
    </source>
</evidence>
<evidence type="ECO:0000256" key="6">
    <source>
        <dbReference type="ARBA" id="ARBA00023136"/>
    </source>
</evidence>
<gene>
    <name evidence="8" type="ORF">VF724_10305</name>
</gene>